<dbReference type="Pfam" id="PF12728">
    <property type="entry name" value="HTH_17"/>
    <property type="match status" value="1"/>
</dbReference>
<dbReference type="AlphaFoldDB" id="A0A0J8GKZ5"/>
<reference evidence="2 3" key="1">
    <citation type="journal article" date="2015" name="Genome Biol. Evol.">
        <title>Comparative Genomics of Listeria Sensu Lato: Genus-Wide Differences in Evolutionary Dynamics and the Progressive Gain of Complex, Potentially Pathogenicity-Related Traits through Lateral Gene Transfer.</title>
        <authorList>
            <person name="Chiara M."/>
            <person name="Caruso M."/>
            <person name="D'Erchia A.M."/>
            <person name="Manzari C."/>
            <person name="Fraccalvieri R."/>
            <person name="Goffredo E."/>
            <person name="Latorre L."/>
            <person name="Miccolupo A."/>
            <person name="Padalino I."/>
            <person name="Santagada G."/>
            <person name="Chiocco D."/>
            <person name="Pesole G."/>
            <person name="Horner D.S."/>
            <person name="Parisi A."/>
        </authorList>
    </citation>
    <scope>NUCLEOTIDE SEQUENCE [LARGE SCALE GENOMIC DNA]</scope>
    <source>
        <strain evidence="2 3">1991</strain>
    </source>
</reference>
<dbReference type="EMBL" id="AZHO01000001">
    <property type="protein sequence ID" value="KMT61433.1"/>
    <property type="molecule type" value="Genomic_DNA"/>
</dbReference>
<name>A0A0J8GKZ5_9LIST</name>
<dbReference type="PATRIC" id="fig|1430899.3.peg.14"/>
<comment type="caution">
    <text evidence="2">The sequence shown here is derived from an EMBL/GenBank/DDBJ whole genome shotgun (WGS) entry which is preliminary data.</text>
</comment>
<evidence type="ECO:0000259" key="1">
    <source>
        <dbReference type="Pfam" id="PF12728"/>
    </source>
</evidence>
<evidence type="ECO:0000313" key="2">
    <source>
        <dbReference type="EMBL" id="KMT61433.1"/>
    </source>
</evidence>
<dbReference type="Proteomes" id="UP000052258">
    <property type="component" value="Unassembled WGS sequence"/>
</dbReference>
<keyword evidence="3" id="KW-1185">Reference proteome</keyword>
<accession>A0A0J8GKZ5</accession>
<dbReference type="RefSeq" id="WP_223196412.1">
    <property type="nucleotide sequence ID" value="NZ_KQ130608.1"/>
</dbReference>
<feature type="domain" description="Helix-turn-helix" evidence="1">
    <location>
        <begin position="18"/>
        <end position="61"/>
    </location>
</feature>
<gene>
    <name evidence="2" type="ORF">X560_0013</name>
</gene>
<protein>
    <recommendedName>
        <fullName evidence="1">Helix-turn-helix domain-containing protein</fullName>
    </recommendedName>
</protein>
<dbReference type="InterPro" id="IPR041657">
    <property type="entry name" value="HTH_17"/>
</dbReference>
<organism evidence="2 3">
    <name type="scientific">Listeria fleischmannii 1991</name>
    <dbReference type="NCBI Taxonomy" id="1430899"/>
    <lineage>
        <taxon>Bacteria</taxon>
        <taxon>Bacillati</taxon>
        <taxon>Bacillota</taxon>
        <taxon>Bacilli</taxon>
        <taxon>Bacillales</taxon>
        <taxon>Listeriaceae</taxon>
        <taxon>Listeria</taxon>
    </lineage>
</organism>
<sequence>MEKKTKNEQLEILNQYFVSTTEALEILGISRQSFYSLINRKKITKIKKDGAILFFRDEIVERSSRQQNLRKKYRPYDHKENGGII</sequence>
<proteinExistence type="predicted"/>
<evidence type="ECO:0000313" key="3">
    <source>
        <dbReference type="Proteomes" id="UP000052258"/>
    </source>
</evidence>